<organism evidence="1 2">
    <name type="scientific">Thelohanellus kitauei</name>
    <name type="common">Myxosporean</name>
    <dbReference type="NCBI Taxonomy" id="669202"/>
    <lineage>
        <taxon>Eukaryota</taxon>
        <taxon>Metazoa</taxon>
        <taxon>Cnidaria</taxon>
        <taxon>Myxozoa</taxon>
        <taxon>Myxosporea</taxon>
        <taxon>Bivalvulida</taxon>
        <taxon>Platysporina</taxon>
        <taxon>Myxobolidae</taxon>
        <taxon>Thelohanellus</taxon>
    </lineage>
</organism>
<gene>
    <name evidence="1" type="ORF">RF11_03017</name>
</gene>
<dbReference type="Proteomes" id="UP000031668">
    <property type="component" value="Unassembled WGS sequence"/>
</dbReference>
<accession>A0A0C2MVG3</accession>
<comment type="caution">
    <text evidence="1">The sequence shown here is derived from an EMBL/GenBank/DDBJ whole genome shotgun (WGS) entry which is preliminary data.</text>
</comment>
<name>A0A0C2MVG3_THEKT</name>
<dbReference type="EMBL" id="JWZT01002953">
    <property type="protein sequence ID" value="KII68135.1"/>
    <property type="molecule type" value="Genomic_DNA"/>
</dbReference>
<sequence>MISPGSREVSGSRGSFPGLASLDKLSLIDVEVGLAVVPEESRIVLNRLKLGGSMVWMEDLPATTSSFLRIFRDKPNREVCEVFEAIVGPVIVCLASCFVELSLSI</sequence>
<reference evidence="1 2" key="1">
    <citation type="journal article" date="2014" name="Genome Biol. Evol.">
        <title>The genome of the myxosporean Thelohanellus kitauei shows adaptations to nutrient acquisition within its fish host.</title>
        <authorList>
            <person name="Yang Y."/>
            <person name="Xiong J."/>
            <person name="Zhou Z."/>
            <person name="Huo F."/>
            <person name="Miao W."/>
            <person name="Ran C."/>
            <person name="Liu Y."/>
            <person name="Zhang J."/>
            <person name="Feng J."/>
            <person name="Wang M."/>
            <person name="Wang M."/>
            <person name="Wang L."/>
            <person name="Yao B."/>
        </authorList>
    </citation>
    <scope>NUCLEOTIDE SEQUENCE [LARGE SCALE GENOMIC DNA]</scope>
    <source>
        <strain evidence="1">Wuqing</strain>
    </source>
</reference>
<keyword evidence="2" id="KW-1185">Reference proteome</keyword>
<evidence type="ECO:0000313" key="2">
    <source>
        <dbReference type="Proteomes" id="UP000031668"/>
    </source>
</evidence>
<evidence type="ECO:0000313" key="1">
    <source>
        <dbReference type="EMBL" id="KII68135.1"/>
    </source>
</evidence>
<dbReference type="AlphaFoldDB" id="A0A0C2MVG3"/>
<proteinExistence type="predicted"/>
<protein>
    <submittedName>
        <fullName evidence="1">Uncharacterized protein</fullName>
    </submittedName>
</protein>